<keyword evidence="3" id="KW-0677">Repeat</keyword>
<sequence>MRCTAELDVSIGVRIGLAESSGQLDLSEKGLKEIPESVFHLTGLEELSLAGNNLTEVPDAVRQLTSLRLLQLSGNQLRSLPEALCTLPRLEGIWLGGNLLTRLPPNIGDFPMLKTLSAPGNVLTEVPASVQHLTTLQQLMLSGNRLTALPPGISALGSLRKLELNGNALEALPEGVGALTALTQLTLQGNRLTSLPEELGDLQALEELNAADNDMGELPGSLARLPRLKQLTVYGNRLRSLAQALIRMPSLQGLWAEDNPISSDALLPLAAELTETVGSADDAPRRIGVDTAQVAGFLEELLAQAGNRLQVGEIIGSGKGYFKLARGAQPTQGDRILDASGTPGERVLVVAFGSAPGVPNWGSALRRVAKAAEDPAHACFDVLYVVDAGRGWYSGGDDGFNAWHERLALATQRYKKVMLVGDSMGATMALLCAQLATSVHVFCPQVDMSAASLRPGRELAWLAALRERLLGNVCASSAAITAYVGSFLHDIDQAKLLPEEHVQLKVFTCDSHRLAFILDQRGRLVPLLRAAILSEMGYRSGAVRLSNLV</sequence>
<evidence type="ECO:0000256" key="4">
    <source>
        <dbReference type="ARBA" id="ARBA00023786"/>
    </source>
</evidence>
<dbReference type="SUPFAM" id="SSF52047">
    <property type="entry name" value="RNI-like"/>
    <property type="match status" value="1"/>
</dbReference>
<comment type="caution">
    <text evidence="5">The sequence shown here is derived from an EMBL/GenBank/DDBJ whole genome shotgun (WGS) entry which is preliminary data.</text>
</comment>
<reference evidence="5 6" key="1">
    <citation type="journal article" date="2024" name="Nat. Commun.">
        <title>Phylogenomics reveals the evolutionary origins of lichenization in chlorophyte algae.</title>
        <authorList>
            <person name="Puginier C."/>
            <person name="Libourel C."/>
            <person name="Otte J."/>
            <person name="Skaloud P."/>
            <person name="Haon M."/>
            <person name="Grisel S."/>
            <person name="Petersen M."/>
            <person name="Berrin J.G."/>
            <person name="Delaux P.M."/>
            <person name="Dal Grande F."/>
            <person name="Keller J."/>
        </authorList>
    </citation>
    <scope>NUCLEOTIDE SEQUENCE [LARGE SCALE GENOMIC DNA]</scope>
    <source>
        <strain evidence="5 6">SAG 245.80</strain>
    </source>
</reference>
<dbReference type="PANTHER" id="PTHR48051:SF54">
    <property type="entry name" value="LEUCINE-RICH REPEAT-CONTAINING PROTEIN"/>
    <property type="match status" value="1"/>
</dbReference>
<evidence type="ECO:0000256" key="1">
    <source>
        <dbReference type="ARBA" id="ARBA00004430"/>
    </source>
</evidence>
<dbReference type="PROSITE" id="PS51450">
    <property type="entry name" value="LRR"/>
    <property type="match status" value="2"/>
</dbReference>
<evidence type="ECO:0000313" key="6">
    <source>
        <dbReference type="Proteomes" id="UP001445335"/>
    </source>
</evidence>
<organism evidence="5 6">
    <name type="scientific">Elliptochloris bilobata</name>
    <dbReference type="NCBI Taxonomy" id="381761"/>
    <lineage>
        <taxon>Eukaryota</taxon>
        <taxon>Viridiplantae</taxon>
        <taxon>Chlorophyta</taxon>
        <taxon>core chlorophytes</taxon>
        <taxon>Trebouxiophyceae</taxon>
        <taxon>Trebouxiophyceae incertae sedis</taxon>
        <taxon>Elliptochloris clade</taxon>
        <taxon>Elliptochloris</taxon>
    </lineage>
</organism>
<proteinExistence type="inferred from homology"/>
<dbReference type="AlphaFoldDB" id="A0AAW1R224"/>
<dbReference type="GO" id="GO:0005930">
    <property type="term" value="C:axoneme"/>
    <property type="evidence" value="ECO:0007669"/>
    <property type="project" value="UniProtKB-SubCell"/>
</dbReference>
<dbReference type="Pfam" id="PF13855">
    <property type="entry name" value="LRR_8"/>
    <property type="match status" value="2"/>
</dbReference>
<dbReference type="SMART" id="SM00364">
    <property type="entry name" value="LRR_BAC"/>
    <property type="match status" value="9"/>
</dbReference>
<accession>A0AAW1R224</accession>
<keyword evidence="2" id="KW-0433">Leucine-rich repeat</keyword>
<dbReference type="InterPro" id="IPR003591">
    <property type="entry name" value="Leu-rich_rpt_typical-subtyp"/>
</dbReference>
<comment type="similarity">
    <text evidence="4">Belongs to the SHOC2 family.</text>
</comment>
<protein>
    <submittedName>
        <fullName evidence="5">Uncharacterized protein</fullName>
    </submittedName>
</protein>
<keyword evidence="6" id="KW-1185">Reference proteome</keyword>
<dbReference type="Proteomes" id="UP001445335">
    <property type="component" value="Unassembled WGS sequence"/>
</dbReference>
<dbReference type="InterPro" id="IPR001611">
    <property type="entry name" value="Leu-rich_rpt"/>
</dbReference>
<dbReference type="Gene3D" id="3.80.10.10">
    <property type="entry name" value="Ribonuclease Inhibitor"/>
    <property type="match status" value="2"/>
</dbReference>
<name>A0AAW1R224_9CHLO</name>
<dbReference type="SMART" id="SM00369">
    <property type="entry name" value="LRR_TYP"/>
    <property type="match status" value="7"/>
</dbReference>
<evidence type="ECO:0000256" key="2">
    <source>
        <dbReference type="ARBA" id="ARBA00022614"/>
    </source>
</evidence>
<dbReference type="InterPro" id="IPR032675">
    <property type="entry name" value="LRR_dom_sf"/>
</dbReference>
<gene>
    <name evidence="5" type="ORF">WJX81_006595</name>
</gene>
<dbReference type="EMBL" id="JALJOU010000057">
    <property type="protein sequence ID" value="KAK9827615.1"/>
    <property type="molecule type" value="Genomic_DNA"/>
</dbReference>
<evidence type="ECO:0000313" key="5">
    <source>
        <dbReference type="EMBL" id="KAK9827615.1"/>
    </source>
</evidence>
<dbReference type="InterPro" id="IPR050216">
    <property type="entry name" value="LRR_domain-containing"/>
</dbReference>
<dbReference type="PANTHER" id="PTHR48051">
    <property type="match status" value="1"/>
</dbReference>
<dbReference type="InterPro" id="IPR029058">
    <property type="entry name" value="AB_hydrolase_fold"/>
</dbReference>
<dbReference type="SUPFAM" id="SSF53474">
    <property type="entry name" value="alpha/beta-Hydrolases"/>
    <property type="match status" value="1"/>
</dbReference>
<evidence type="ECO:0000256" key="3">
    <source>
        <dbReference type="ARBA" id="ARBA00022737"/>
    </source>
</evidence>
<comment type="subcellular location">
    <subcellularLocation>
        <location evidence="1">Cytoplasm</location>
        <location evidence="1">Cytoskeleton</location>
        <location evidence="1">Cilium axoneme</location>
    </subcellularLocation>
</comment>